<protein>
    <submittedName>
        <fullName evidence="1">Uncharacterized protein</fullName>
    </submittedName>
</protein>
<dbReference type="EMBL" id="LAZR01035017">
    <property type="protein sequence ID" value="KKL28662.1"/>
    <property type="molecule type" value="Genomic_DNA"/>
</dbReference>
<organism evidence="1">
    <name type="scientific">marine sediment metagenome</name>
    <dbReference type="NCBI Taxonomy" id="412755"/>
    <lineage>
        <taxon>unclassified sequences</taxon>
        <taxon>metagenomes</taxon>
        <taxon>ecological metagenomes</taxon>
    </lineage>
</organism>
<evidence type="ECO:0000313" key="1">
    <source>
        <dbReference type="EMBL" id="KKL28662.1"/>
    </source>
</evidence>
<feature type="non-terminal residue" evidence="1">
    <location>
        <position position="28"/>
    </location>
</feature>
<proteinExistence type="predicted"/>
<gene>
    <name evidence="1" type="ORF">LCGC14_2372910</name>
</gene>
<name>A0A0F9CQG7_9ZZZZ</name>
<reference evidence="1" key="1">
    <citation type="journal article" date="2015" name="Nature">
        <title>Complex archaea that bridge the gap between prokaryotes and eukaryotes.</title>
        <authorList>
            <person name="Spang A."/>
            <person name="Saw J.H."/>
            <person name="Jorgensen S.L."/>
            <person name="Zaremba-Niedzwiedzka K."/>
            <person name="Martijn J."/>
            <person name="Lind A.E."/>
            <person name="van Eijk R."/>
            <person name="Schleper C."/>
            <person name="Guy L."/>
            <person name="Ettema T.J."/>
        </authorList>
    </citation>
    <scope>NUCLEOTIDE SEQUENCE</scope>
</reference>
<dbReference type="AlphaFoldDB" id="A0A0F9CQG7"/>
<accession>A0A0F9CQG7</accession>
<comment type="caution">
    <text evidence="1">The sequence shown here is derived from an EMBL/GenBank/DDBJ whole genome shotgun (WGS) entry which is preliminary data.</text>
</comment>
<sequence>MNWYKNTIKLSAAKNKIQKYKVDDPSLK</sequence>